<comment type="pathway">
    <text evidence="2">Amino-acid biosynthesis; L-cysteine biosynthesis; L-cysteine from L-serine: step 2/2.</text>
</comment>
<dbReference type="InterPro" id="IPR050214">
    <property type="entry name" value="Cys_Synth/Cystath_Beta-Synth"/>
</dbReference>
<evidence type="ECO:0000256" key="2">
    <source>
        <dbReference type="ARBA" id="ARBA00004962"/>
    </source>
</evidence>
<evidence type="ECO:0000256" key="4">
    <source>
        <dbReference type="ARBA" id="ARBA00012681"/>
    </source>
</evidence>
<dbReference type="GO" id="GO:0006535">
    <property type="term" value="P:cysteine biosynthetic process from serine"/>
    <property type="evidence" value="ECO:0007669"/>
    <property type="project" value="UniProtKB-UniRule"/>
</dbReference>
<comment type="catalytic activity">
    <reaction evidence="10 13">
        <text>O-acetyl-L-serine + hydrogen sulfide = L-cysteine + acetate</text>
        <dbReference type="Rhea" id="RHEA:14829"/>
        <dbReference type="ChEBI" id="CHEBI:29919"/>
        <dbReference type="ChEBI" id="CHEBI:30089"/>
        <dbReference type="ChEBI" id="CHEBI:35235"/>
        <dbReference type="ChEBI" id="CHEBI:58340"/>
        <dbReference type="EC" id="2.5.1.47"/>
    </reaction>
</comment>
<dbReference type="Proteomes" id="UP000774000">
    <property type="component" value="Unassembled WGS sequence"/>
</dbReference>
<dbReference type="InterPro" id="IPR001216">
    <property type="entry name" value="P-phosphate_BS"/>
</dbReference>
<evidence type="ECO:0000259" key="14">
    <source>
        <dbReference type="Pfam" id="PF00291"/>
    </source>
</evidence>
<accession>A0A939BM34</accession>
<evidence type="ECO:0000256" key="10">
    <source>
        <dbReference type="ARBA" id="ARBA00047931"/>
    </source>
</evidence>
<evidence type="ECO:0000256" key="6">
    <source>
        <dbReference type="ARBA" id="ARBA00022605"/>
    </source>
</evidence>
<feature type="binding site" evidence="11">
    <location>
        <begin position="177"/>
        <end position="181"/>
    </location>
    <ligand>
        <name>pyridoxal 5'-phosphate</name>
        <dbReference type="ChEBI" id="CHEBI:597326"/>
    </ligand>
</feature>
<dbReference type="NCBIfam" id="TIGR01136">
    <property type="entry name" value="cysKM"/>
    <property type="match status" value="1"/>
</dbReference>
<evidence type="ECO:0000256" key="13">
    <source>
        <dbReference type="RuleBase" id="RU003985"/>
    </source>
</evidence>
<feature type="modified residue" description="N6-(pyridoxal phosphate)lysine" evidence="12">
    <location>
        <position position="43"/>
    </location>
</feature>
<evidence type="ECO:0000256" key="3">
    <source>
        <dbReference type="ARBA" id="ARBA00007103"/>
    </source>
</evidence>
<keyword evidence="16" id="KW-1185">Reference proteome</keyword>
<reference evidence="15" key="1">
    <citation type="submission" date="2021-01" db="EMBL/GenBank/DDBJ databases">
        <title>Genomic Encyclopedia of Type Strains, Phase IV (KMG-IV): sequencing the most valuable type-strain genomes for metagenomic binning, comparative biology and taxonomic classification.</title>
        <authorList>
            <person name="Goeker M."/>
        </authorList>
    </citation>
    <scope>NUCLEOTIDE SEQUENCE</scope>
    <source>
        <strain evidence="15">DSM 23230</strain>
    </source>
</reference>
<evidence type="ECO:0000256" key="8">
    <source>
        <dbReference type="ARBA" id="ARBA00022898"/>
    </source>
</evidence>
<dbReference type="InterPro" id="IPR001926">
    <property type="entry name" value="TrpB-like_PALP"/>
</dbReference>
<dbReference type="InterPro" id="IPR005859">
    <property type="entry name" value="CysK"/>
</dbReference>
<dbReference type="FunFam" id="3.40.50.1100:FF:000003">
    <property type="entry name" value="Cystathionine beta-synthase"/>
    <property type="match status" value="1"/>
</dbReference>
<dbReference type="PANTHER" id="PTHR10314">
    <property type="entry name" value="CYSTATHIONINE BETA-SYNTHASE"/>
    <property type="match status" value="1"/>
</dbReference>
<organism evidence="15 16">
    <name type="scientific">Halanaerobacter jeridensis</name>
    <dbReference type="NCBI Taxonomy" id="706427"/>
    <lineage>
        <taxon>Bacteria</taxon>
        <taxon>Bacillati</taxon>
        <taxon>Bacillota</taxon>
        <taxon>Clostridia</taxon>
        <taxon>Halanaerobiales</taxon>
        <taxon>Halobacteroidaceae</taxon>
        <taxon>Halanaerobacter</taxon>
    </lineage>
</organism>
<feature type="binding site" evidence="11">
    <location>
        <position position="73"/>
    </location>
    <ligand>
        <name>pyridoxal 5'-phosphate</name>
        <dbReference type="ChEBI" id="CHEBI:597326"/>
    </ligand>
</feature>
<evidence type="ECO:0000256" key="5">
    <source>
        <dbReference type="ARBA" id="ARBA00019371"/>
    </source>
</evidence>
<evidence type="ECO:0000256" key="12">
    <source>
        <dbReference type="PIRSR" id="PIRSR605856-51"/>
    </source>
</evidence>
<dbReference type="PROSITE" id="PS00901">
    <property type="entry name" value="CYS_SYNTHASE"/>
    <property type="match status" value="1"/>
</dbReference>
<keyword evidence="6 13" id="KW-0028">Amino-acid biosynthesis</keyword>
<dbReference type="CDD" id="cd01561">
    <property type="entry name" value="CBS_like"/>
    <property type="match status" value="1"/>
</dbReference>
<dbReference type="SUPFAM" id="SSF53686">
    <property type="entry name" value="Tryptophan synthase beta subunit-like PLP-dependent enzymes"/>
    <property type="match status" value="1"/>
</dbReference>
<comment type="similarity">
    <text evidence="3 13">Belongs to the cysteine synthase/cystathionine beta-synthase family.</text>
</comment>
<comment type="cofactor">
    <cofactor evidence="1 11 13">
        <name>pyridoxal 5'-phosphate</name>
        <dbReference type="ChEBI" id="CHEBI:597326"/>
    </cofactor>
</comment>
<dbReference type="AlphaFoldDB" id="A0A939BM34"/>
<evidence type="ECO:0000256" key="7">
    <source>
        <dbReference type="ARBA" id="ARBA00022679"/>
    </source>
</evidence>
<dbReference type="InterPro" id="IPR005856">
    <property type="entry name" value="Cys_synth"/>
</dbReference>
<sequence>MIANNITELIGDTPLVKLNNLLEDDKADVLVKLESFNPGGSIKDRIALNMIEEAEKEGRLEEGGTIIEPTSGNTGIGLALVGRAKGYNVILTMPESMSIERRKILKAYGAELILTPGDGGMPGAIDKAKQLAAENDNYFMPQQFNNGANPDVHRKTTAQEILQATEGHLDAFVAGVGTGGTITGTGEVLKDEVEDVEIVAVEPTDSAVISGDEPGPHKIQGIGAGFIPEVLEVELLDEVIQIENNRAMEVARDLAAEEGILVGISAGAAVAAAIKVAERLEADQRVVVIAPDTGERYLSTPLFNLE</sequence>
<keyword evidence="9 13" id="KW-0198">Cysteine biosynthesis</keyword>
<evidence type="ECO:0000313" key="16">
    <source>
        <dbReference type="Proteomes" id="UP000774000"/>
    </source>
</evidence>
<gene>
    <name evidence="15" type="ORF">JOC47_000370</name>
</gene>
<comment type="caution">
    <text evidence="15">The sequence shown here is derived from an EMBL/GenBank/DDBJ whole genome shotgun (WGS) entry which is preliminary data.</text>
</comment>
<evidence type="ECO:0000256" key="11">
    <source>
        <dbReference type="PIRSR" id="PIRSR605856-50"/>
    </source>
</evidence>
<feature type="domain" description="Tryptophan synthase beta chain-like PALP" evidence="14">
    <location>
        <begin position="6"/>
        <end position="292"/>
    </location>
</feature>
<dbReference type="Gene3D" id="3.40.50.1100">
    <property type="match status" value="2"/>
</dbReference>
<dbReference type="EC" id="2.5.1.47" evidence="4 13"/>
<evidence type="ECO:0000256" key="9">
    <source>
        <dbReference type="ARBA" id="ARBA00023192"/>
    </source>
</evidence>
<feature type="binding site" evidence="11">
    <location>
        <position position="265"/>
    </location>
    <ligand>
        <name>pyridoxal 5'-phosphate</name>
        <dbReference type="ChEBI" id="CHEBI:597326"/>
    </ligand>
</feature>
<keyword evidence="8 11" id="KW-0663">Pyridoxal phosphate</keyword>
<evidence type="ECO:0000256" key="1">
    <source>
        <dbReference type="ARBA" id="ARBA00001933"/>
    </source>
</evidence>
<protein>
    <recommendedName>
        <fullName evidence="5 13">Cysteine synthase</fullName>
        <ecNumber evidence="4 13">2.5.1.47</ecNumber>
    </recommendedName>
</protein>
<dbReference type="InterPro" id="IPR036052">
    <property type="entry name" value="TrpB-like_PALP_sf"/>
</dbReference>
<dbReference type="RefSeq" id="WP_204700277.1">
    <property type="nucleotide sequence ID" value="NZ_JAFBDQ010000002.1"/>
</dbReference>
<dbReference type="FunFam" id="3.40.50.1100:FF:000118">
    <property type="entry name" value="Related to CYS4-cystathionine beta-synthase"/>
    <property type="match status" value="1"/>
</dbReference>
<evidence type="ECO:0000313" key="15">
    <source>
        <dbReference type="EMBL" id="MBM7555545.1"/>
    </source>
</evidence>
<keyword evidence="7 13" id="KW-0808">Transferase</keyword>
<dbReference type="EMBL" id="JAFBDQ010000002">
    <property type="protein sequence ID" value="MBM7555545.1"/>
    <property type="molecule type" value="Genomic_DNA"/>
</dbReference>
<dbReference type="Pfam" id="PF00291">
    <property type="entry name" value="PALP"/>
    <property type="match status" value="1"/>
</dbReference>
<proteinExistence type="inferred from homology"/>
<name>A0A939BM34_9FIRM</name>
<dbReference type="NCBIfam" id="TIGR01139">
    <property type="entry name" value="cysK"/>
    <property type="match status" value="1"/>
</dbReference>
<dbReference type="GO" id="GO:0004124">
    <property type="term" value="F:cysteine synthase activity"/>
    <property type="evidence" value="ECO:0007669"/>
    <property type="project" value="UniProtKB-UniRule"/>
</dbReference>